<dbReference type="InParanoid" id="A0A0C3NB08"/>
<proteinExistence type="predicted"/>
<protein>
    <recommendedName>
        <fullName evidence="3">Cyclin N-terminal domain-containing protein</fullName>
    </recommendedName>
</protein>
<reference evidence="2" key="2">
    <citation type="submission" date="2015-01" db="EMBL/GenBank/DDBJ databases">
        <title>Evolutionary Origins and Diversification of the Mycorrhizal Mutualists.</title>
        <authorList>
            <consortium name="DOE Joint Genome Institute"/>
            <consortium name="Mycorrhizal Genomics Consortium"/>
            <person name="Kohler A."/>
            <person name="Kuo A."/>
            <person name="Nagy L.G."/>
            <person name="Floudas D."/>
            <person name="Copeland A."/>
            <person name="Barry K.W."/>
            <person name="Cichocki N."/>
            <person name="Veneault-Fourrey C."/>
            <person name="LaButti K."/>
            <person name="Lindquist E.A."/>
            <person name="Lipzen A."/>
            <person name="Lundell T."/>
            <person name="Morin E."/>
            <person name="Murat C."/>
            <person name="Riley R."/>
            <person name="Ohm R."/>
            <person name="Sun H."/>
            <person name="Tunlid A."/>
            <person name="Henrissat B."/>
            <person name="Grigoriev I.V."/>
            <person name="Hibbett D.S."/>
            <person name="Martin F."/>
        </authorList>
    </citation>
    <scope>NUCLEOTIDE SEQUENCE [LARGE SCALE GENOMIC DNA]</scope>
    <source>
        <strain evidence="2">Marx 270</strain>
    </source>
</reference>
<reference evidence="1 2" key="1">
    <citation type="submission" date="2014-04" db="EMBL/GenBank/DDBJ databases">
        <authorList>
            <consortium name="DOE Joint Genome Institute"/>
            <person name="Kuo A."/>
            <person name="Kohler A."/>
            <person name="Costa M.D."/>
            <person name="Nagy L.G."/>
            <person name="Floudas D."/>
            <person name="Copeland A."/>
            <person name="Barry K.W."/>
            <person name="Cichocki N."/>
            <person name="Veneault-Fourrey C."/>
            <person name="LaButti K."/>
            <person name="Lindquist E.A."/>
            <person name="Lipzen A."/>
            <person name="Lundell T."/>
            <person name="Morin E."/>
            <person name="Murat C."/>
            <person name="Sun H."/>
            <person name="Tunlid A."/>
            <person name="Henrissat B."/>
            <person name="Grigoriev I.V."/>
            <person name="Hibbett D.S."/>
            <person name="Martin F."/>
            <person name="Nordberg H.P."/>
            <person name="Cantor M.N."/>
            <person name="Hua S.X."/>
        </authorList>
    </citation>
    <scope>NUCLEOTIDE SEQUENCE [LARGE SCALE GENOMIC DNA]</scope>
    <source>
        <strain evidence="1 2">Marx 270</strain>
    </source>
</reference>
<evidence type="ECO:0000313" key="1">
    <source>
        <dbReference type="EMBL" id="KIN92763.1"/>
    </source>
</evidence>
<keyword evidence="2" id="KW-1185">Reference proteome</keyword>
<accession>A0A0C3NB08</accession>
<dbReference type="EMBL" id="KN832399">
    <property type="protein sequence ID" value="KIN92763.1"/>
    <property type="molecule type" value="Genomic_DNA"/>
</dbReference>
<evidence type="ECO:0000313" key="2">
    <source>
        <dbReference type="Proteomes" id="UP000054217"/>
    </source>
</evidence>
<dbReference type="HOGENOM" id="CLU_2334514_0_0_1"/>
<sequence>MLAQRSLGDPNSLDSRYWAQENQFLCPEEIEELELRFLDVLRHDMDVEDCELFEHQPAISKSTSLLYAPRIRPLHDNSRPMRPQTLCQLEHDRGVLDL</sequence>
<dbReference type="Proteomes" id="UP000054217">
    <property type="component" value="Unassembled WGS sequence"/>
</dbReference>
<gene>
    <name evidence="1" type="ORF">M404DRAFT_36743</name>
</gene>
<dbReference type="AlphaFoldDB" id="A0A0C3NB08"/>
<evidence type="ECO:0008006" key="3">
    <source>
        <dbReference type="Google" id="ProtNLM"/>
    </source>
</evidence>
<name>A0A0C3NB08_PISTI</name>
<organism evidence="1 2">
    <name type="scientific">Pisolithus tinctorius Marx 270</name>
    <dbReference type="NCBI Taxonomy" id="870435"/>
    <lineage>
        <taxon>Eukaryota</taxon>
        <taxon>Fungi</taxon>
        <taxon>Dikarya</taxon>
        <taxon>Basidiomycota</taxon>
        <taxon>Agaricomycotina</taxon>
        <taxon>Agaricomycetes</taxon>
        <taxon>Agaricomycetidae</taxon>
        <taxon>Boletales</taxon>
        <taxon>Sclerodermatineae</taxon>
        <taxon>Pisolithaceae</taxon>
        <taxon>Pisolithus</taxon>
    </lineage>
</organism>